<protein>
    <submittedName>
        <fullName evidence="1">Uncharacterized protein</fullName>
    </submittedName>
</protein>
<evidence type="ECO:0000313" key="2">
    <source>
        <dbReference type="Proteomes" id="UP000022611"/>
    </source>
</evidence>
<evidence type="ECO:0000313" key="1">
    <source>
        <dbReference type="EMBL" id="EXF94162.1"/>
    </source>
</evidence>
<gene>
    <name evidence="1" type="ORF">HK44_010230</name>
</gene>
<reference evidence="1 2" key="1">
    <citation type="journal article" date="2011" name="J. Bacteriol.">
        <title>Draft genome sequence of the polycyclic aromatic hydrocarbon-degrading, genetically engineered bioluminescent bioreporter Pseudomonas fluorescens HK44.</title>
        <authorList>
            <person name="Chauhan A."/>
            <person name="Layton A.C."/>
            <person name="Williams D.E."/>
            <person name="Smartt A.E."/>
            <person name="Ripp S."/>
            <person name="Karpinets T.V."/>
            <person name="Brown S.D."/>
            <person name="Sayler G.S."/>
        </authorList>
    </citation>
    <scope>NUCLEOTIDE SEQUENCE [LARGE SCALE GENOMIC DNA]</scope>
    <source>
        <strain evidence="1 2">HK44</strain>
    </source>
</reference>
<dbReference type="PATRIC" id="fig|1042209.11.peg.4448"/>
<comment type="caution">
    <text evidence="1">The sequence shown here is derived from an EMBL/GenBank/DDBJ whole genome shotgun (WGS) entry which is preliminary data.</text>
</comment>
<dbReference type="EMBL" id="AFOY02000015">
    <property type="protein sequence ID" value="EXF94162.1"/>
    <property type="molecule type" value="Genomic_DNA"/>
</dbReference>
<accession>A0A010TA15</accession>
<dbReference type="HOGENOM" id="CLU_3102740_0_0_6"/>
<organism evidence="1 2">
    <name type="scientific">Pseudomonas fluorescens HK44</name>
    <dbReference type="NCBI Taxonomy" id="1042209"/>
    <lineage>
        <taxon>Bacteria</taxon>
        <taxon>Pseudomonadati</taxon>
        <taxon>Pseudomonadota</taxon>
        <taxon>Gammaproteobacteria</taxon>
        <taxon>Pseudomonadales</taxon>
        <taxon>Pseudomonadaceae</taxon>
        <taxon>Pseudomonas</taxon>
    </lineage>
</organism>
<name>A0A010TA15_PSEFL</name>
<proteinExistence type="predicted"/>
<dbReference type="Proteomes" id="UP000022611">
    <property type="component" value="Unassembled WGS sequence"/>
</dbReference>
<dbReference type="AlphaFoldDB" id="A0A010TA15"/>
<sequence>MPFCCMSPIPKMAFRVRFREVAMNPRIALNFEDGITHFIDATPNETVAHAT</sequence>